<keyword evidence="4 5" id="KW-0694">RNA-binding</keyword>
<evidence type="ECO:0000256" key="6">
    <source>
        <dbReference type="SAM" id="MobiDB-lite"/>
    </source>
</evidence>
<dbReference type="PANTHER" id="PTHR11727:SF7">
    <property type="entry name" value="DIMETHYLADENOSINE TRANSFERASE-RELATED"/>
    <property type="match status" value="1"/>
</dbReference>
<organism evidence="7 8">
    <name type="scientific">Demequina litorisediminis</name>
    <dbReference type="NCBI Taxonomy" id="1849022"/>
    <lineage>
        <taxon>Bacteria</taxon>
        <taxon>Bacillati</taxon>
        <taxon>Actinomycetota</taxon>
        <taxon>Actinomycetes</taxon>
        <taxon>Micrococcales</taxon>
        <taxon>Demequinaceae</taxon>
        <taxon>Demequina</taxon>
    </lineage>
</organism>
<evidence type="ECO:0000256" key="1">
    <source>
        <dbReference type="ARBA" id="ARBA00022603"/>
    </source>
</evidence>
<keyword evidence="1 5" id="KW-0489">Methyltransferase</keyword>
<name>A0ABQ6IE62_9MICO</name>
<dbReference type="Proteomes" id="UP001157125">
    <property type="component" value="Unassembled WGS sequence"/>
</dbReference>
<comment type="caution">
    <text evidence="7">The sequence shown here is derived from an EMBL/GenBank/DDBJ whole genome shotgun (WGS) entry which is preliminary data.</text>
</comment>
<evidence type="ECO:0000256" key="2">
    <source>
        <dbReference type="ARBA" id="ARBA00022679"/>
    </source>
</evidence>
<feature type="binding site" evidence="5">
    <location>
        <position position="30"/>
    </location>
    <ligand>
        <name>S-adenosyl-L-methionine</name>
        <dbReference type="ChEBI" id="CHEBI:59789"/>
    </ligand>
</feature>
<protein>
    <recommendedName>
        <fullName evidence="9">Ribosomal RNA small subunit methyltransferase A</fullName>
    </recommendedName>
</protein>
<feature type="compositionally biased region" description="Gly residues" evidence="6">
    <location>
        <begin position="84"/>
        <end position="93"/>
    </location>
</feature>
<dbReference type="SUPFAM" id="SSF53335">
    <property type="entry name" value="S-adenosyl-L-methionine-dependent methyltransferases"/>
    <property type="match status" value="1"/>
</dbReference>
<dbReference type="PROSITE" id="PS51689">
    <property type="entry name" value="SAM_RNA_A_N6_MT"/>
    <property type="match status" value="1"/>
</dbReference>
<accession>A0ABQ6IE62</accession>
<evidence type="ECO:0008006" key="9">
    <source>
        <dbReference type="Google" id="ProtNLM"/>
    </source>
</evidence>
<sequence length="113" mass="11676">MADLLGPSEIRSLAESLGAAPTKKWGQNFVVDSGTVRRIVRIAGVQPGDHVVEVGPGLGSLTLALLEAGARVTAVEIDPKARGRAGGHGGAQGARGRRPSHGRPSRRPGHHRA</sequence>
<proteinExistence type="inferred from homology"/>
<evidence type="ECO:0000313" key="7">
    <source>
        <dbReference type="EMBL" id="GMA35043.1"/>
    </source>
</evidence>
<feature type="binding site" evidence="5">
    <location>
        <position position="28"/>
    </location>
    <ligand>
        <name>S-adenosyl-L-methionine</name>
        <dbReference type="ChEBI" id="CHEBI:59789"/>
    </ligand>
</feature>
<keyword evidence="2 5" id="KW-0808">Transferase</keyword>
<feature type="binding site" evidence="5">
    <location>
        <position position="76"/>
    </location>
    <ligand>
        <name>S-adenosyl-L-methionine</name>
        <dbReference type="ChEBI" id="CHEBI:59789"/>
    </ligand>
</feature>
<dbReference type="EMBL" id="BSUN01000001">
    <property type="protein sequence ID" value="GMA35043.1"/>
    <property type="molecule type" value="Genomic_DNA"/>
</dbReference>
<dbReference type="InterPro" id="IPR020596">
    <property type="entry name" value="rRNA_Ade_Mease_Trfase_CS"/>
</dbReference>
<dbReference type="PANTHER" id="PTHR11727">
    <property type="entry name" value="DIMETHYLADENOSINE TRANSFERASE"/>
    <property type="match status" value="1"/>
</dbReference>
<comment type="caution">
    <text evidence="5">Lacks conserved residue(s) required for the propagation of feature annotation.</text>
</comment>
<feature type="binding site" evidence="5">
    <location>
        <position position="55"/>
    </location>
    <ligand>
        <name>S-adenosyl-L-methionine</name>
        <dbReference type="ChEBI" id="CHEBI:59789"/>
    </ligand>
</feature>
<feature type="region of interest" description="Disordered" evidence="6">
    <location>
        <begin position="76"/>
        <end position="113"/>
    </location>
</feature>
<evidence type="ECO:0000256" key="4">
    <source>
        <dbReference type="ARBA" id="ARBA00022884"/>
    </source>
</evidence>
<dbReference type="InterPro" id="IPR001737">
    <property type="entry name" value="KsgA/Erm"/>
</dbReference>
<dbReference type="PROSITE" id="PS01131">
    <property type="entry name" value="RRNA_A_DIMETH"/>
    <property type="match status" value="1"/>
</dbReference>
<comment type="similarity">
    <text evidence="5">Belongs to the class I-like SAM-binding methyltransferase superfamily. rRNA adenine N(6)-methyltransferase family.</text>
</comment>
<dbReference type="InterPro" id="IPR029063">
    <property type="entry name" value="SAM-dependent_MTases_sf"/>
</dbReference>
<reference evidence="8" key="1">
    <citation type="journal article" date="2019" name="Int. J. Syst. Evol. Microbiol.">
        <title>The Global Catalogue of Microorganisms (GCM) 10K type strain sequencing project: providing services to taxonomists for standard genome sequencing and annotation.</title>
        <authorList>
            <consortium name="The Broad Institute Genomics Platform"/>
            <consortium name="The Broad Institute Genome Sequencing Center for Infectious Disease"/>
            <person name="Wu L."/>
            <person name="Ma J."/>
        </authorList>
    </citation>
    <scope>NUCLEOTIDE SEQUENCE [LARGE SCALE GENOMIC DNA]</scope>
    <source>
        <strain evidence="8">NBRC 112299</strain>
    </source>
</reference>
<keyword evidence="8" id="KW-1185">Reference proteome</keyword>
<keyword evidence="3 5" id="KW-0949">S-adenosyl-L-methionine</keyword>
<evidence type="ECO:0000256" key="5">
    <source>
        <dbReference type="PROSITE-ProRule" id="PRU01026"/>
    </source>
</evidence>
<evidence type="ECO:0000256" key="3">
    <source>
        <dbReference type="ARBA" id="ARBA00022691"/>
    </source>
</evidence>
<feature type="compositionally biased region" description="Basic residues" evidence="6">
    <location>
        <begin position="95"/>
        <end position="113"/>
    </location>
</feature>
<dbReference type="Pfam" id="PF00398">
    <property type="entry name" value="RrnaAD"/>
    <property type="match status" value="1"/>
</dbReference>
<gene>
    <name evidence="7" type="ORF">GCM10025876_12470</name>
</gene>
<dbReference type="Gene3D" id="3.40.50.150">
    <property type="entry name" value="Vaccinia Virus protein VP39"/>
    <property type="match status" value="1"/>
</dbReference>
<evidence type="ECO:0000313" key="8">
    <source>
        <dbReference type="Proteomes" id="UP001157125"/>
    </source>
</evidence>